<dbReference type="GO" id="GO:0003729">
    <property type="term" value="F:mRNA binding"/>
    <property type="evidence" value="ECO:0007669"/>
    <property type="project" value="TreeGrafter"/>
</dbReference>
<dbReference type="Gene3D" id="1.25.40.10">
    <property type="entry name" value="Tetratricopeptide repeat domain"/>
    <property type="match status" value="1"/>
</dbReference>
<accession>A0A0D2IT53</accession>
<evidence type="ECO:0000256" key="1">
    <source>
        <dbReference type="ARBA" id="ARBA00022737"/>
    </source>
</evidence>
<feature type="repeat" description="PPR" evidence="2">
    <location>
        <begin position="221"/>
        <end position="255"/>
    </location>
</feature>
<dbReference type="PROSITE" id="PS51375">
    <property type="entry name" value="PPR"/>
    <property type="match status" value="1"/>
</dbReference>
<feature type="region of interest" description="Disordered" evidence="3">
    <location>
        <begin position="42"/>
        <end position="91"/>
    </location>
</feature>
<dbReference type="Pfam" id="PF13041">
    <property type="entry name" value="PPR_2"/>
    <property type="match status" value="1"/>
</dbReference>
<feature type="region of interest" description="Disordered" evidence="3">
    <location>
        <begin position="111"/>
        <end position="130"/>
    </location>
</feature>
<keyword evidence="5" id="KW-1185">Reference proteome</keyword>
<evidence type="ECO:0000313" key="5">
    <source>
        <dbReference type="Proteomes" id="UP000054498"/>
    </source>
</evidence>
<sequence length="317" mass="32041">MFDAPPAPAAACAGARGAGCAANNTAHPLTCTQGAGGDAGAGFDSGETNASDLSNSASGANNAAAHRSSGANAQPRGGNTGGGSGGHRHARPSGYRRLWAAVCGPDGAPGGDRGGGGAFGHRGGSDPGAAAASWRDVSVEELIRGVQALPASAPAGDAVRAGLAYLDSRAFAALLKGLSKAGLGNRAMELFDDVRRVPLDNNPCTGSRSLENSNELSHLADVYTYTTAISQCSSHHQLRRALELVSEMRARKVALNVHTYSALLNVCLKCNELDLALDIYQQARLTFDHVSFCEKGVLGGSCKAPTGVGAGEGSGET</sequence>
<dbReference type="RefSeq" id="XP_013890242.1">
    <property type="nucleotide sequence ID" value="XM_014034788.1"/>
</dbReference>
<dbReference type="EMBL" id="KK106938">
    <property type="protein sequence ID" value="KIY91222.1"/>
    <property type="molecule type" value="Genomic_DNA"/>
</dbReference>
<evidence type="ECO:0008006" key="6">
    <source>
        <dbReference type="Google" id="ProtNLM"/>
    </source>
</evidence>
<dbReference type="InterPro" id="IPR011990">
    <property type="entry name" value="TPR-like_helical_dom_sf"/>
</dbReference>
<dbReference type="InterPro" id="IPR002885">
    <property type="entry name" value="PPR_rpt"/>
</dbReference>
<reference evidence="4 5" key="1">
    <citation type="journal article" date="2013" name="BMC Genomics">
        <title>Reconstruction of the lipid metabolism for the microalga Monoraphidium neglectum from its genome sequence reveals characteristics suitable for biofuel production.</title>
        <authorList>
            <person name="Bogen C."/>
            <person name="Al-Dilaimi A."/>
            <person name="Albersmeier A."/>
            <person name="Wichmann J."/>
            <person name="Grundmann M."/>
            <person name="Rupp O."/>
            <person name="Lauersen K.J."/>
            <person name="Blifernez-Klassen O."/>
            <person name="Kalinowski J."/>
            <person name="Goesmann A."/>
            <person name="Mussgnug J.H."/>
            <person name="Kruse O."/>
        </authorList>
    </citation>
    <scope>NUCLEOTIDE SEQUENCE [LARGE SCALE GENOMIC DNA]</scope>
    <source>
        <strain evidence="4 5">SAG 48.87</strain>
    </source>
</reference>
<dbReference type="NCBIfam" id="TIGR00756">
    <property type="entry name" value="PPR"/>
    <property type="match status" value="1"/>
</dbReference>
<dbReference type="Pfam" id="PF01535">
    <property type="entry name" value="PPR"/>
    <property type="match status" value="1"/>
</dbReference>
<evidence type="ECO:0000313" key="4">
    <source>
        <dbReference type="EMBL" id="KIY91222.1"/>
    </source>
</evidence>
<dbReference type="PANTHER" id="PTHR47938">
    <property type="entry name" value="RESPIRATORY COMPLEX I CHAPERONE (CIA84), PUTATIVE (AFU_ORTHOLOGUE AFUA_2G06020)-RELATED"/>
    <property type="match status" value="1"/>
</dbReference>
<evidence type="ECO:0000256" key="3">
    <source>
        <dbReference type="SAM" id="MobiDB-lite"/>
    </source>
</evidence>
<organism evidence="4 5">
    <name type="scientific">Monoraphidium neglectum</name>
    <dbReference type="NCBI Taxonomy" id="145388"/>
    <lineage>
        <taxon>Eukaryota</taxon>
        <taxon>Viridiplantae</taxon>
        <taxon>Chlorophyta</taxon>
        <taxon>core chlorophytes</taxon>
        <taxon>Chlorophyceae</taxon>
        <taxon>CS clade</taxon>
        <taxon>Sphaeropleales</taxon>
        <taxon>Selenastraceae</taxon>
        <taxon>Monoraphidium</taxon>
    </lineage>
</organism>
<proteinExistence type="predicted"/>
<dbReference type="STRING" id="145388.A0A0D2IT53"/>
<feature type="compositionally biased region" description="Gly residues" evidence="3">
    <location>
        <begin position="111"/>
        <end position="126"/>
    </location>
</feature>
<keyword evidence="1" id="KW-0677">Repeat</keyword>
<dbReference type="OrthoDB" id="42736at2759"/>
<feature type="compositionally biased region" description="Low complexity" evidence="3">
    <location>
        <begin position="49"/>
        <end position="73"/>
    </location>
</feature>
<dbReference type="GeneID" id="25733573"/>
<dbReference type="AlphaFoldDB" id="A0A0D2IT53"/>
<dbReference type="Proteomes" id="UP000054498">
    <property type="component" value="Unassembled WGS sequence"/>
</dbReference>
<protein>
    <recommendedName>
        <fullName evidence="6">Pentatricopeptide repeat-containing protein</fullName>
    </recommendedName>
</protein>
<evidence type="ECO:0000256" key="2">
    <source>
        <dbReference type="PROSITE-ProRule" id="PRU00708"/>
    </source>
</evidence>
<gene>
    <name evidence="4" type="ORF">MNEG_1587</name>
</gene>
<dbReference type="KEGG" id="mng:MNEG_1587"/>
<name>A0A0D2IT53_9CHLO</name>
<dbReference type="PANTHER" id="PTHR47938:SF35">
    <property type="entry name" value="PENTATRICOPEPTIDE REPEAT-CONTAINING PROTEIN 4, MITOCHONDRIAL-RELATED"/>
    <property type="match status" value="1"/>
</dbReference>